<dbReference type="RefSeq" id="WP_192324985.1">
    <property type="nucleotide sequence ID" value="NZ_JAVDQZ010000001.1"/>
</dbReference>
<keyword evidence="1" id="KW-0812">Transmembrane</keyword>
<gene>
    <name evidence="2" type="ORF">J2738_000871</name>
</gene>
<evidence type="ECO:0000313" key="2">
    <source>
        <dbReference type="EMBL" id="MDR6424749.1"/>
    </source>
</evidence>
<keyword evidence="1" id="KW-1133">Transmembrane helix</keyword>
<name>A0AAE3XTR1_VARPD</name>
<accession>A0AAE3XTR1</accession>
<comment type="caution">
    <text evidence="2">The sequence shown here is derived from an EMBL/GenBank/DDBJ whole genome shotgun (WGS) entry which is preliminary data.</text>
</comment>
<dbReference type="EMBL" id="JAVDQZ010000001">
    <property type="protein sequence ID" value="MDR6424749.1"/>
    <property type="molecule type" value="Genomic_DNA"/>
</dbReference>
<sequence>MFKSFPRDENGTRVVEYALAIAVISILLIIALQPLVAESGISDLVDLVRTCLGGVVCG</sequence>
<reference evidence="2" key="1">
    <citation type="submission" date="2023-07" db="EMBL/GenBank/DDBJ databases">
        <title>Sorghum-associated microbial communities from plants grown in Nebraska, USA.</title>
        <authorList>
            <person name="Schachtman D."/>
        </authorList>
    </citation>
    <scope>NUCLEOTIDE SEQUENCE</scope>
    <source>
        <strain evidence="2">DS2114</strain>
    </source>
</reference>
<dbReference type="AlphaFoldDB" id="A0AAE3XTR1"/>
<proteinExistence type="predicted"/>
<evidence type="ECO:0000313" key="3">
    <source>
        <dbReference type="Proteomes" id="UP001184828"/>
    </source>
</evidence>
<protein>
    <submittedName>
        <fullName evidence="2">Pilus assembly protein Flp/PilA</fullName>
    </submittedName>
</protein>
<keyword evidence="1" id="KW-0472">Membrane</keyword>
<feature type="transmembrane region" description="Helical" evidence="1">
    <location>
        <begin position="14"/>
        <end position="36"/>
    </location>
</feature>
<dbReference type="Proteomes" id="UP001184828">
    <property type="component" value="Unassembled WGS sequence"/>
</dbReference>
<organism evidence="2 3">
    <name type="scientific">Variovorax paradoxus</name>
    <dbReference type="NCBI Taxonomy" id="34073"/>
    <lineage>
        <taxon>Bacteria</taxon>
        <taxon>Pseudomonadati</taxon>
        <taxon>Pseudomonadota</taxon>
        <taxon>Betaproteobacteria</taxon>
        <taxon>Burkholderiales</taxon>
        <taxon>Comamonadaceae</taxon>
        <taxon>Variovorax</taxon>
    </lineage>
</organism>
<evidence type="ECO:0000256" key="1">
    <source>
        <dbReference type="SAM" id="Phobius"/>
    </source>
</evidence>